<organism evidence="3 4">
    <name type="scientific">Fusarium pseudocircinatum</name>
    <dbReference type="NCBI Taxonomy" id="56676"/>
    <lineage>
        <taxon>Eukaryota</taxon>
        <taxon>Fungi</taxon>
        <taxon>Dikarya</taxon>
        <taxon>Ascomycota</taxon>
        <taxon>Pezizomycotina</taxon>
        <taxon>Sordariomycetes</taxon>
        <taxon>Hypocreomycetidae</taxon>
        <taxon>Hypocreales</taxon>
        <taxon>Nectriaceae</taxon>
        <taxon>Fusarium</taxon>
        <taxon>Fusarium fujikuroi species complex</taxon>
    </lineage>
</organism>
<reference evidence="3 4" key="1">
    <citation type="submission" date="2020-05" db="EMBL/GenBank/DDBJ databases">
        <title>Identification and distribution of gene clusters putatively required for synthesis of sphingolipid metabolism inhibitors in phylogenetically diverse species of the filamentous fungus Fusarium.</title>
        <authorList>
            <person name="Kim H.-S."/>
            <person name="Busman M."/>
            <person name="Brown D.W."/>
            <person name="Divon H."/>
            <person name="Uhlig S."/>
            <person name="Proctor R.H."/>
        </authorList>
    </citation>
    <scope>NUCLEOTIDE SEQUENCE [LARGE SCALE GENOMIC DNA]</scope>
    <source>
        <strain evidence="3 4">NRRL 36939</strain>
    </source>
</reference>
<comment type="caution">
    <text evidence="3">The sequence shown here is derived from an EMBL/GenBank/DDBJ whole genome shotgun (WGS) entry which is preliminary data.</text>
</comment>
<protein>
    <submittedName>
        <fullName evidence="3">Uncharacterized protein</fullName>
    </submittedName>
</protein>
<dbReference type="AlphaFoldDB" id="A0A8H5NRY9"/>
<proteinExistence type="predicted"/>
<keyword evidence="4" id="KW-1185">Reference proteome</keyword>
<keyword evidence="1" id="KW-0175">Coiled coil</keyword>
<dbReference type="EMBL" id="JAAOAS010000453">
    <property type="protein sequence ID" value="KAF5575874.1"/>
    <property type="molecule type" value="Genomic_DNA"/>
</dbReference>
<feature type="region of interest" description="Disordered" evidence="2">
    <location>
        <begin position="1"/>
        <end position="43"/>
    </location>
</feature>
<name>A0A8H5NRY9_9HYPO</name>
<feature type="coiled-coil region" evidence="1">
    <location>
        <begin position="79"/>
        <end position="134"/>
    </location>
</feature>
<dbReference type="OrthoDB" id="10419556at2759"/>
<evidence type="ECO:0000256" key="1">
    <source>
        <dbReference type="SAM" id="Coils"/>
    </source>
</evidence>
<accession>A0A8H5NRY9</accession>
<evidence type="ECO:0000313" key="3">
    <source>
        <dbReference type="EMBL" id="KAF5575874.1"/>
    </source>
</evidence>
<dbReference type="Proteomes" id="UP000546213">
    <property type="component" value="Unassembled WGS sequence"/>
</dbReference>
<evidence type="ECO:0000256" key="2">
    <source>
        <dbReference type="SAM" id="MobiDB-lite"/>
    </source>
</evidence>
<evidence type="ECO:0000313" key="4">
    <source>
        <dbReference type="Proteomes" id="UP000546213"/>
    </source>
</evidence>
<feature type="compositionally biased region" description="Basic and acidic residues" evidence="2">
    <location>
        <begin position="1"/>
        <end position="24"/>
    </location>
</feature>
<gene>
    <name evidence="3" type="ORF">FPCIR_12925</name>
</gene>
<sequence>MTSIHPDQDSHRVRSPSRDQHGFADDAFMPDPDDTGHTPIDPMILQNQEGEHLNTQHAKAIEALKSEHGTLQSQNTEKMKAQDRLIDELKTKLDSCEAVDQSLYERLSRLEAKQTEQTELIKSLQQENERLSQAIRPVVPGRQPLSITTRTSPRNLLNVMGCEWVTYQLTHKASHFLASYKLASLSQAQRASKDQP</sequence>